<protein>
    <submittedName>
        <fullName evidence="1">Uncharacterized protein</fullName>
    </submittedName>
</protein>
<accession>A0AAV0ASH8</accession>
<dbReference type="Proteomes" id="UP001153365">
    <property type="component" value="Unassembled WGS sequence"/>
</dbReference>
<evidence type="ECO:0000313" key="1">
    <source>
        <dbReference type="EMBL" id="CAH7671598.1"/>
    </source>
</evidence>
<gene>
    <name evidence="1" type="ORF">PPACK8108_LOCUS6392</name>
</gene>
<organism evidence="1 2">
    <name type="scientific">Phakopsora pachyrhizi</name>
    <name type="common">Asian soybean rust disease fungus</name>
    <dbReference type="NCBI Taxonomy" id="170000"/>
    <lineage>
        <taxon>Eukaryota</taxon>
        <taxon>Fungi</taxon>
        <taxon>Dikarya</taxon>
        <taxon>Basidiomycota</taxon>
        <taxon>Pucciniomycotina</taxon>
        <taxon>Pucciniomycetes</taxon>
        <taxon>Pucciniales</taxon>
        <taxon>Phakopsoraceae</taxon>
        <taxon>Phakopsora</taxon>
    </lineage>
</organism>
<keyword evidence="2" id="KW-1185">Reference proteome</keyword>
<evidence type="ECO:0000313" key="2">
    <source>
        <dbReference type="Proteomes" id="UP001153365"/>
    </source>
</evidence>
<reference evidence="1" key="1">
    <citation type="submission" date="2022-06" db="EMBL/GenBank/DDBJ databases">
        <authorList>
            <consortium name="SYNGENTA / RWTH Aachen University"/>
        </authorList>
    </citation>
    <scope>NUCLEOTIDE SEQUENCE</scope>
</reference>
<dbReference type="AlphaFoldDB" id="A0AAV0ASH8"/>
<comment type="caution">
    <text evidence="1">The sequence shown here is derived from an EMBL/GenBank/DDBJ whole genome shotgun (WGS) entry which is preliminary data.</text>
</comment>
<name>A0AAV0ASH8_PHAPC</name>
<proteinExistence type="predicted"/>
<sequence>MDDSIKQDVCSERETLPGRLGVKRKARNLYQRGFFPPLSNVSSKQPPSLLFTKPNLLSSGQTNYLINLNDINENLTRDLNVTIQNCGQFCSPLILSLSIKNNFEPLKSEFISEDPEQNAMAFLLTAAAIRMLYKRGATIALLPPNFVRGAVKILLEIIGAKGKTLPEQPSHGSVFTALGTLMGNANTSLDRMAGIDSLTGAGYILTYPPISGGRPSASLDKICGTSLDDVMTPKAQEKLSPILGPNPFVPDKIRARIMTALGELRDPIWSHFLKQSMESTYLYEGLAWDIKAAFKAFKNNLCISFDNKAFDSILSLMIKLQELLQNVRASLQRNTGALFELIIKLLQDGSIPSRLALALLVAEAILVHRKNKPAFEIPNAQLMPKDLEENVVDVSDKKHNITDEPMFKGILRGTRSPKHSYQVVYLAIFLRSFSFKNESHGFPPYAAMLLWHTVKLNAGLKNSNGTNLFRMLVQATNMAAVSGFKPSDSNIFLISKILTSAVVLTASPLTALKTNKGNKQQCKILFMSLHRQKGKSPTKSASSSQVYSEVKSKHEIPNFMLCDLISTGLLSQPNKTESQKKSAIEIWAIMVLFALRNVPNAGKKPSETVTFVRPYVLGSLA</sequence>
<dbReference type="EMBL" id="CALTRL010001217">
    <property type="protein sequence ID" value="CAH7671598.1"/>
    <property type="molecule type" value="Genomic_DNA"/>
</dbReference>